<dbReference type="RefSeq" id="WP_112209141.1">
    <property type="nucleotide sequence ID" value="NZ_CBCSBS010000001.1"/>
</dbReference>
<feature type="transmembrane region" description="Helical" evidence="2">
    <location>
        <begin position="82"/>
        <end position="104"/>
    </location>
</feature>
<feature type="compositionally biased region" description="Basic and acidic residues" evidence="1">
    <location>
        <begin position="174"/>
        <end position="189"/>
    </location>
</feature>
<protein>
    <submittedName>
        <fullName evidence="5">Protease modulator HflK</fullName>
    </submittedName>
</protein>
<accession>A0A2Z4JSZ7</accession>
<dbReference type="Proteomes" id="UP000762271">
    <property type="component" value="Unassembled WGS sequence"/>
</dbReference>
<keyword evidence="5" id="KW-0645">Protease</keyword>
<evidence type="ECO:0000313" key="8">
    <source>
        <dbReference type="Proteomes" id="UP000248592"/>
    </source>
</evidence>
<evidence type="ECO:0000313" key="7">
    <source>
        <dbReference type="EMBL" id="RAZ42129.1"/>
    </source>
</evidence>
<reference evidence="5" key="4">
    <citation type="journal article" date="2021" name="Genome Biol. Evol.">
        <title>Continental-Scale Gene Flow Prevents Allopatric Divergence of Pelagic Freshwater Bacteria.</title>
        <authorList>
            <person name="Hoetzinger M."/>
            <person name="Pitt A."/>
            <person name="Huemer A."/>
            <person name="Hahn M.W."/>
        </authorList>
    </citation>
    <scope>NUCLEOTIDE SEQUENCE</scope>
    <source>
        <strain evidence="6">AP-YLGG-20-G6</strain>
        <strain evidence="5">SM1-W8</strain>
    </source>
</reference>
<dbReference type="Proteomes" id="UP000251072">
    <property type="component" value="Unassembled WGS sequence"/>
</dbReference>
<keyword evidence="2" id="KW-0472">Membrane</keyword>
<reference evidence="4" key="3">
    <citation type="journal article" date="2019" name="Int. J. Syst. Evol. Microbiol.">
        <title>Polynucleobacter paneuropaeus sp. nov., characterized by six strains isolated from freshwater lakes located along a 3000 km north-south cross-section across Europe.</title>
        <authorList>
            <person name="Hoetzinger M."/>
            <person name="Schmidt J."/>
            <person name="Pitt A."/>
            <person name="Koll U."/>
            <person name="Lang E."/>
            <person name="Hahn M.W."/>
        </authorList>
    </citation>
    <scope>NUCLEOTIDE SEQUENCE</scope>
    <source>
        <strain evidence="4">MG-25-Pas1-D2</strain>
    </source>
</reference>
<dbReference type="InterPro" id="IPR020980">
    <property type="entry name" value="Membrane_HflK_N"/>
</dbReference>
<reference evidence="7 9" key="2">
    <citation type="submission" date="2018-06" db="EMBL/GenBank/DDBJ databases">
        <title>Genome of strain Polynucleobacter sp. FUKU-NW-11.</title>
        <authorList>
            <person name="Hahn M.W."/>
        </authorList>
    </citation>
    <scope>NUCLEOTIDE SEQUENCE [LARGE SCALE GENOMIC DNA]</scope>
    <source>
        <strain evidence="7">FUKU-NW-11</strain>
        <strain evidence="9">FUKU-NW11</strain>
    </source>
</reference>
<evidence type="ECO:0000313" key="9">
    <source>
        <dbReference type="Proteomes" id="UP000251072"/>
    </source>
</evidence>
<feature type="region of interest" description="Disordered" evidence="1">
    <location>
        <begin position="1"/>
        <end position="55"/>
    </location>
</feature>
<dbReference type="EMBL" id="JAANEY010000001">
    <property type="protein sequence ID" value="MBT8550671.1"/>
    <property type="molecule type" value="Genomic_DNA"/>
</dbReference>
<feature type="compositionally biased region" description="Low complexity" evidence="1">
    <location>
        <begin position="151"/>
        <end position="172"/>
    </location>
</feature>
<dbReference type="GO" id="GO:0006508">
    <property type="term" value="P:proteolysis"/>
    <property type="evidence" value="ECO:0007669"/>
    <property type="project" value="UniProtKB-KW"/>
</dbReference>
<evidence type="ECO:0000259" key="3">
    <source>
        <dbReference type="Pfam" id="PF12221"/>
    </source>
</evidence>
<dbReference type="OrthoDB" id="9779595at2"/>
<sequence length="189" mass="20676">MTRKFLNLFAVNDSGESQGSKEAKDEQGNEQALKSNLPPSSPNRQPEKPDGPPDLDELWRDFNNRLSSYFGAKDNANPLSRYAGYVVVILAFVMLWLGSGFYVVPEGRTGVIKTFGKDASPASEGFHWHQPWPIQSVELDPLPASASVAKPAEPVATPSAPSASAPNSTPTARPEVKRDLLRSRDRESR</sequence>
<organism evidence="4 8">
    <name type="scientific">Polynucleobacter paneuropaeus</name>
    <dbReference type="NCBI Taxonomy" id="2527775"/>
    <lineage>
        <taxon>Bacteria</taxon>
        <taxon>Pseudomonadati</taxon>
        <taxon>Pseudomonadota</taxon>
        <taxon>Betaproteobacteria</taxon>
        <taxon>Burkholderiales</taxon>
        <taxon>Burkholderiaceae</taxon>
        <taxon>Polynucleobacter</taxon>
    </lineage>
</organism>
<dbReference type="EMBL" id="QMCH01000003">
    <property type="protein sequence ID" value="RAZ42129.1"/>
    <property type="molecule type" value="Genomic_DNA"/>
</dbReference>
<feature type="compositionally biased region" description="Basic and acidic residues" evidence="1">
    <location>
        <begin position="45"/>
        <end position="55"/>
    </location>
</feature>
<evidence type="ECO:0000256" key="1">
    <source>
        <dbReference type="SAM" id="MobiDB-lite"/>
    </source>
</evidence>
<feature type="region of interest" description="Disordered" evidence="1">
    <location>
        <begin position="143"/>
        <end position="189"/>
    </location>
</feature>
<dbReference type="Proteomes" id="UP000783102">
    <property type="component" value="Unassembled WGS sequence"/>
</dbReference>
<name>A0A2Z4JSZ7_9BURK</name>
<evidence type="ECO:0000313" key="6">
    <source>
        <dbReference type="EMBL" id="MBT8590681.1"/>
    </source>
</evidence>
<dbReference type="EMBL" id="CP030085">
    <property type="protein sequence ID" value="AWW49886.1"/>
    <property type="molecule type" value="Genomic_DNA"/>
</dbReference>
<reference evidence="8" key="1">
    <citation type="submission" date="2018-06" db="EMBL/GenBank/DDBJ databases">
        <title>Description of a new Polynucleobacter species.</title>
        <authorList>
            <person name="Hahn M.W."/>
        </authorList>
    </citation>
    <scope>NUCLEOTIDE SEQUENCE [LARGE SCALE GENOMIC DNA]</scope>
    <source>
        <strain evidence="8">MG-25-Pas1-D2</strain>
    </source>
</reference>
<evidence type="ECO:0000256" key="2">
    <source>
        <dbReference type="SAM" id="Phobius"/>
    </source>
</evidence>
<dbReference type="AlphaFoldDB" id="A0A2Z4JSZ7"/>
<dbReference type="GO" id="GO:0008233">
    <property type="term" value="F:peptidase activity"/>
    <property type="evidence" value="ECO:0007669"/>
    <property type="project" value="UniProtKB-KW"/>
</dbReference>
<dbReference type="EMBL" id="JAANGI010000001">
    <property type="protein sequence ID" value="MBT8590681.1"/>
    <property type="molecule type" value="Genomic_DNA"/>
</dbReference>
<evidence type="ECO:0000313" key="4">
    <source>
        <dbReference type="EMBL" id="AWW49886.1"/>
    </source>
</evidence>
<proteinExistence type="predicted"/>
<feature type="domain" description="Menbrane protein HflK N-terminal" evidence="3">
    <location>
        <begin position="45"/>
        <end position="72"/>
    </location>
</feature>
<dbReference type="Proteomes" id="UP000248592">
    <property type="component" value="Chromosome"/>
</dbReference>
<keyword evidence="2" id="KW-1133">Transmembrane helix</keyword>
<evidence type="ECO:0000313" key="5">
    <source>
        <dbReference type="EMBL" id="MBT8550671.1"/>
    </source>
</evidence>
<keyword evidence="9" id="KW-1185">Reference proteome</keyword>
<feature type="compositionally biased region" description="Polar residues" evidence="1">
    <location>
        <begin position="29"/>
        <end position="44"/>
    </location>
</feature>
<dbReference type="Pfam" id="PF12221">
    <property type="entry name" value="HflK_N"/>
    <property type="match status" value="1"/>
</dbReference>
<gene>
    <name evidence="7" type="ORF">DP176_06055</name>
    <name evidence="6" type="ORF">G6693_01925</name>
    <name evidence="5" type="ORF">G6731_01665</name>
    <name evidence="4" type="ORF">Pas1_05560</name>
</gene>
<keyword evidence="2" id="KW-0812">Transmembrane</keyword>
<keyword evidence="5" id="KW-0378">Hydrolase</keyword>